<dbReference type="GO" id="GO:0008081">
    <property type="term" value="F:phosphoric diester hydrolase activity"/>
    <property type="evidence" value="ECO:0007669"/>
    <property type="project" value="InterPro"/>
</dbReference>
<evidence type="ECO:0000256" key="1">
    <source>
        <dbReference type="SAM" id="SignalP"/>
    </source>
</evidence>
<keyword evidence="3" id="KW-1185">Reference proteome</keyword>
<feature type="signal peptide" evidence="1">
    <location>
        <begin position="1"/>
        <end position="23"/>
    </location>
</feature>
<dbReference type="OrthoDB" id="4907280at2759"/>
<dbReference type="AlphaFoldDB" id="A0A2B7WM79"/>
<evidence type="ECO:0008006" key="4">
    <source>
        <dbReference type="Google" id="ProtNLM"/>
    </source>
</evidence>
<protein>
    <recommendedName>
        <fullName evidence="4">Phospholipase D</fullName>
    </recommendedName>
</protein>
<accession>A0A2B7WM79</accession>
<name>A0A2B7WM79_9EURO</name>
<proteinExistence type="predicted"/>
<feature type="chain" id="PRO_5012631886" description="Phospholipase D" evidence="1">
    <location>
        <begin position="24"/>
        <end position="324"/>
    </location>
</feature>
<dbReference type="EMBL" id="PDNC01000139">
    <property type="protein sequence ID" value="PGG97621.1"/>
    <property type="molecule type" value="Genomic_DNA"/>
</dbReference>
<reference evidence="2 3" key="1">
    <citation type="submission" date="2017-10" db="EMBL/GenBank/DDBJ databases">
        <title>Comparative genomics in systemic dimorphic fungi from Ajellomycetaceae.</title>
        <authorList>
            <person name="Munoz J.F."/>
            <person name="Mcewen J.G."/>
            <person name="Clay O.K."/>
            <person name="Cuomo C.A."/>
        </authorList>
    </citation>
    <scope>NUCLEOTIDE SEQUENCE [LARGE SCALE GENOMIC DNA]</scope>
    <source>
        <strain evidence="2 3">UAMH130</strain>
    </source>
</reference>
<evidence type="ECO:0000313" key="3">
    <source>
        <dbReference type="Proteomes" id="UP000224080"/>
    </source>
</evidence>
<sequence length="324" mass="35774">MPSLMRTISALSCLLLAAPLTFGSPVDAVDTDLTPPLVEKRATYAIAHSVLDAKGLEAALSHGANAIEIDIAAYKEGWWADHDLGEKTWGDSLEKLLNGIAKESSKIAFVWFDIKVPGVCTEKKCSKLVLDPSSCKAHEKCSIQSLQKMAQKILRPHSVEILYGFYGPGVVDGSAFKYMQGHLKDGEAIDLYGETKDVLNVYKNQGNAVESRKRVMNYGWPVLSKSFGTCHESGWYTCAGLRNGAWERDHNSELGKVFGWTSQAGDIELVAKLLDKAHVDGIIYGYAVKRYDHSQKTESAAMDIIDHVRRNHGRYMATGNDHPW</sequence>
<dbReference type="Proteomes" id="UP000224080">
    <property type="component" value="Unassembled WGS sequence"/>
</dbReference>
<dbReference type="SUPFAM" id="SSF51695">
    <property type="entry name" value="PLC-like phosphodiesterases"/>
    <property type="match status" value="1"/>
</dbReference>
<dbReference type="InterPro" id="IPR017946">
    <property type="entry name" value="PLC-like_Pdiesterase_TIM-brl"/>
</dbReference>
<dbReference type="GO" id="GO:0006629">
    <property type="term" value="P:lipid metabolic process"/>
    <property type="evidence" value="ECO:0007669"/>
    <property type="project" value="InterPro"/>
</dbReference>
<evidence type="ECO:0000313" key="2">
    <source>
        <dbReference type="EMBL" id="PGG97621.1"/>
    </source>
</evidence>
<keyword evidence="1" id="KW-0732">Signal</keyword>
<dbReference type="Gene3D" id="3.20.20.190">
    <property type="entry name" value="Phosphatidylinositol (PI) phosphodiesterase"/>
    <property type="match status" value="1"/>
</dbReference>
<gene>
    <name evidence="2" type="ORF">GX51_07253</name>
</gene>
<comment type="caution">
    <text evidence="2">The sequence shown here is derived from an EMBL/GenBank/DDBJ whole genome shotgun (WGS) entry which is preliminary data.</text>
</comment>
<organism evidence="2 3">
    <name type="scientific">Blastomyces parvus</name>
    <dbReference type="NCBI Taxonomy" id="2060905"/>
    <lineage>
        <taxon>Eukaryota</taxon>
        <taxon>Fungi</taxon>
        <taxon>Dikarya</taxon>
        <taxon>Ascomycota</taxon>
        <taxon>Pezizomycotina</taxon>
        <taxon>Eurotiomycetes</taxon>
        <taxon>Eurotiomycetidae</taxon>
        <taxon>Onygenales</taxon>
        <taxon>Ajellomycetaceae</taxon>
        <taxon>Blastomyces</taxon>
    </lineage>
</organism>